<keyword evidence="2" id="KW-1185">Reference proteome</keyword>
<evidence type="ECO:0000313" key="1">
    <source>
        <dbReference type="EMBL" id="KAF1846897.1"/>
    </source>
</evidence>
<gene>
    <name evidence="1" type="ORF">K460DRAFT_49714</name>
</gene>
<accession>A0A9P4GKG2</accession>
<name>A0A9P4GKG2_9PLEO</name>
<dbReference type="EMBL" id="ML976615">
    <property type="protein sequence ID" value="KAF1846897.1"/>
    <property type="molecule type" value="Genomic_DNA"/>
</dbReference>
<comment type="caution">
    <text evidence="1">The sequence shown here is derived from an EMBL/GenBank/DDBJ whole genome shotgun (WGS) entry which is preliminary data.</text>
</comment>
<organism evidence="1 2">
    <name type="scientific">Cucurbitaria berberidis CBS 394.84</name>
    <dbReference type="NCBI Taxonomy" id="1168544"/>
    <lineage>
        <taxon>Eukaryota</taxon>
        <taxon>Fungi</taxon>
        <taxon>Dikarya</taxon>
        <taxon>Ascomycota</taxon>
        <taxon>Pezizomycotina</taxon>
        <taxon>Dothideomycetes</taxon>
        <taxon>Pleosporomycetidae</taxon>
        <taxon>Pleosporales</taxon>
        <taxon>Pleosporineae</taxon>
        <taxon>Cucurbitariaceae</taxon>
        <taxon>Cucurbitaria</taxon>
    </lineage>
</organism>
<protein>
    <submittedName>
        <fullName evidence="1">Uncharacterized protein</fullName>
    </submittedName>
</protein>
<reference evidence="1" key="1">
    <citation type="submission" date="2020-01" db="EMBL/GenBank/DDBJ databases">
        <authorList>
            <consortium name="DOE Joint Genome Institute"/>
            <person name="Haridas S."/>
            <person name="Albert R."/>
            <person name="Binder M."/>
            <person name="Bloem J."/>
            <person name="Labutti K."/>
            <person name="Salamov A."/>
            <person name="Andreopoulos B."/>
            <person name="Baker S.E."/>
            <person name="Barry K."/>
            <person name="Bills G."/>
            <person name="Bluhm B.H."/>
            <person name="Cannon C."/>
            <person name="Castanera R."/>
            <person name="Culley D.E."/>
            <person name="Daum C."/>
            <person name="Ezra D."/>
            <person name="Gonzalez J.B."/>
            <person name="Henrissat B."/>
            <person name="Kuo A."/>
            <person name="Liang C."/>
            <person name="Lipzen A."/>
            <person name="Lutzoni F."/>
            <person name="Magnuson J."/>
            <person name="Mondo S."/>
            <person name="Nolan M."/>
            <person name="Ohm R."/>
            <person name="Pangilinan J."/>
            <person name="Park H.-J."/>
            <person name="Ramirez L."/>
            <person name="Alfaro M."/>
            <person name="Sun H."/>
            <person name="Tritt A."/>
            <person name="Yoshinaga Y."/>
            <person name="Zwiers L.-H."/>
            <person name="Turgeon B.G."/>
            <person name="Goodwin S.B."/>
            <person name="Spatafora J.W."/>
            <person name="Crous P.W."/>
            <person name="Grigoriev I.V."/>
        </authorList>
    </citation>
    <scope>NUCLEOTIDE SEQUENCE</scope>
    <source>
        <strain evidence="1">CBS 394.84</strain>
    </source>
</reference>
<sequence length="171" mass="19066">MTELGTSPEQRYSGSTILAWHFASFLVGIPHLLLECEASWRGVIYRSVRLQQKYPPEHKAHMASPSHPWTWAPFHPHSHLAIASTCCGRSSRSSDSHLSYRTLMVWEKLQRCRNGSQSNSQQIRCGRFPDEKCHMDGKKVPGGVIDSATLGTRNVHSCSDTASDVPAHALT</sequence>
<proteinExistence type="predicted"/>
<evidence type="ECO:0000313" key="2">
    <source>
        <dbReference type="Proteomes" id="UP000800039"/>
    </source>
</evidence>
<dbReference type="AlphaFoldDB" id="A0A9P4GKG2"/>
<dbReference type="GeneID" id="63855716"/>
<dbReference type="RefSeq" id="XP_040789460.1">
    <property type="nucleotide sequence ID" value="XM_040938460.1"/>
</dbReference>
<dbReference type="Proteomes" id="UP000800039">
    <property type="component" value="Unassembled WGS sequence"/>
</dbReference>